<keyword evidence="2" id="KW-0285">Flavoprotein</keyword>
<protein>
    <submittedName>
        <fullName evidence="6">Flavin-dependent oxidoreductase, luciferase family (Includes alkanesulfonate monooxygenase SsuD and methylene tetrahydromethanopterin reductase)</fullName>
    </submittedName>
</protein>
<proteinExistence type="inferred from homology"/>
<dbReference type="Gene3D" id="3.20.20.30">
    <property type="entry name" value="Luciferase-like domain"/>
    <property type="match status" value="1"/>
</dbReference>
<dbReference type="InterPro" id="IPR036661">
    <property type="entry name" value="Luciferase-like_sf"/>
</dbReference>
<dbReference type="OrthoDB" id="3570112at2"/>
<evidence type="ECO:0000256" key="4">
    <source>
        <dbReference type="ARBA" id="ARBA00023033"/>
    </source>
</evidence>
<dbReference type="GO" id="GO:0016705">
    <property type="term" value="F:oxidoreductase activity, acting on paired donors, with incorporation or reduction of molecular oxygen"/>
    <property type="evidence" value="ECO:0007669"/>
    <property type="project" value="InterPro"/>
</dbReference>
<dbReference type="EMBL" id="FRAP01000025">
    <property type="protein sequence ID" value="SHL35368.1"/>
    <property type="molecule type" value="Genomic_DNA"/>
</dbReference>
<gene>
    <name evidence="6" type="ORF">SAMN05443637_12556</name>
</gene>
<dbReference type="STRING" id="1848.SAMN05443637_12556"/>
<sequence length="251" mass="26275">MRIGAALVHLSPGPPSPVVEWAKQLVDAGFESLWAPQVIGRGRLVPDPFVALAAAATATAGSGIEVGTATVQVPLHHPADLAHRILSLMLVCGDRLTLGLSPGSTAADFAALDRDHTTRFRDFRSSVERLRGLLAHGRDEHADLAPAPAAGPPPLLLGSWGANVERAAREFDGWIASGHRRSPGEILAAHERFRAAGGRRAVAGYVPARTADELRAAAEALERYAAAGFDDAVLLLAPGGPEPAQVRALHP</sequence>
<dbReference type="GO" id="GO:0005829">
    <property type="term" value="C:cytosol"/>
    <property type="evidence" value="ECO:0007669"/>
    <property type="project" value="TreeGrafter"/>
</dbReference>
<dbReference type="Proteomes" id="UP000184363">
    <property type="component" value="Unassembled WGS sequence"/>
</dbReference>
<dbReference type="GO" id="GO:0004497">
    <property type="term" value="F:monooxygenase activity"/>
    <property type="evidence" value="ECO:0007669"/>
    <property type="project" value="UniProtKB-KW"/>
</dbReference>
<dbReference type="InterPro" id="IPR050766">
    <property type="entry name" value="Bact_Lucif_Oxidored"/>
</dbReference>
<keyword evidence="7" id="KW-1185">Reference proteome</keyword>
<reference evidence="6 7" key="1">
    <citation type="submission" date="2016-11" db="EMBL/GenBank/DDBJ databases">
        <authorList>
            <person name="Jaros S."/>
            <person name="Januszkiewicz K."/>
            <person name="Wedrychowicz H."/>
        </authorList>
    </citation>
    <scope>NUCLEOTIDE SEQUENCE [LARGE SCALE GENOMIC DNA]</scope>
    <source>
        <strain evidence="6 7">DSM 43832</strain>
    </source>
</reference>
<comment type="similarity">
    <text evidence="1">Belongs to the bacterial luciferase oxidoreductase family.</text>
</comment>
<evidence type="ECO:0000313" key="6">
    <source>
        <dbReference type="EMBL" id="SHL35368.1"/>
    </source>
</evidence>
<dbReference type="RefSeq" id="WP_073460024.1">
    <property type="nucleotide sequence ID" value="NZ_FRAP01000025.1"/>
</dbReference>
<evidence type="ECO:0000259" key="5">
    <source>
        <dbReference type="Pfam" id="PF00296"/>
    </source>
</evidence>
<name>A0A1M6ZXX4_PSETH</name>
<keyword evidence="3" id="KW-0560">Oxidoreductase</keyword>
<evidence type="ECO:0000256" key="1">
    <source>
        <dbReference type="ARBA" id="ARBA00010426"/>
    </source>
</evidence>
<evidence type="ECO:0000256" key="2">
    <source>
        <dbReference type="ARBA" id="ARBA00022630"/>
    </source>
</evidence>
<dbReference type="SUPFAM" id="SSF51679">
    <property type="entry name" value="Bacterial luciferase-like"/>
    <property type="match status" value="1"/>
</dbReference>
<organism evidence="6 7">
    <name type="scientific">Pseudonocardia thermophila</name>
    <dbReference type="NCBI Taxonomy" id="1848"/>
    <lineage>
        <taxon>Bacteria</taxon>
        <taxon>Bacillati</taxon>
        <taxon>Actinomycetota</taxon>
        <taxon>Actinomycetes</taxon>
        <taxon>Pseudonocardiales</taxon>
        <taxon>Pseudonocardiaceae</taxon>
        <taxon>Pseudonocardia</taxon>
    </lineage>
</organism>
<evidence type="ECO:0000256" key="3">
    <source>
        <dbReference type="ARBA" id="ARBA00023002"/>
    </source>
</evidence>
<dbReference type="PANTHER" id="PTHR30137">
    <property type="entry name" value="LUCIFERASE-LIKE MONOOXYGENASE"/>
    <property type="match status" value="1"/>
</dbReference>
<dbReference type="PANTHER" id="PTHR30137:SF16">
    <property type="entry name" value="BLL0895 PROTEIN"/>
    <property type="match status" value="1"/>
</dbReference>
<evidence type="ECO:0000313" key="7">
    <source>
        <dbReference type="Proteomes" id="UP000184363"/>
    </source>
</evidence>
<dbReference type="InterPro" id="IPR011251">
    <property type="entry name" value="Luciferase-like_dom"/>
</dbReference>
<dbReference type="Pfam" id="PF00296">
    <property type="entry name" value="Bac_luciferase"/>
    <property type="match status" value="1"/>
</dbReference>
<dbReference type="AlphaFoldDB" id="A0A1M6ZXX4"/>
<keyword evidence="4 6" id="KW-0503">Monooxygenase</keyword>
<accession>A0A1M6ZXX4</accession>
<feature type="domain" description="Luciferase-like" evidence="5">
    <location>
        <begin position="13"/>
        <end position="224"/>
    </location>
</feature>